<accession>A0A7S4J987</accession>
<dbReference type="AlphaFoldDB" id="A0A7S4J987"/>
<evidence type="ECO:0000256" key="1">
    <source>
        <dbReference type="SAM" id="SignalP"/>
    </source>
</evidence>
<evidence type="ECO:0008006" key="3">
    <source>
        <dbReference type="Google" id="ProtNLM"/>
    </source>
</evidence>
<gene>
    <name evidence="2" type="ORF">OAUR00152_LOCUS24257</name>
</gene>
<proteinExistence type="predicted"/>
<name>A0A7S4J987_9STRA</name>
<feature type="signal peptide" evidence="1">
    <location>
        <begin position="1"/>
        <end position="32"/>
    </location>
</feature>
<keyword evidence="1" id="KW-0732">Signal</keyword>
<feature type="chain" id="PRO_5031280234" description="Amine oxidase" evidence="1">
    <location>
        <begin position="33"/>
        <end position="296"/>
    </location>
</feature>
<evidence type="ECO:0000313" key="2">
    <source>
        <dbReference type="EMBL" id="CAE2256300.1"/>
    </source>
</evidence>
<protein>
    <recommendedName>
        <fullName evidence="3">Amine oxidase</fullName>
    </recommendedName>
</protein>
<sequence length="296" mass="33175">MAVSSFDSWAVPFGGCPLLSLALAAAAASVDAQPACSARDYLGRPDPSLREIEFDIGYGPEVFDAYVQPDVSTFYGEEEGTRKAAVTSYNGLAGKFVNMSPEPLTLYWDPGNGQGSRIGSCDPFEACGTATFPTHRFYFEHVDTGERVASFVVQAGKSAYYYDPYEVPTKDSLTLRNLQALSFDEYQKYERHARSRSFGEKYKDATGREYLAMYPRNKPTNFMWNADFIGQEHWATTRETHFVRLPPESSLDAIERIGKSRVLADDEVSFGEWKDSWTVLVWYSFSFGLVLANSRS</sequence>
<reference evidence="2" key="1">
    <citation type="submission" date="2021-01" db="EMBL/GenBank/DDBJ databases">
        <authorList>
            <person name="Corre E."/>
            <person name="Pelletier E."/>
            <person name="Niang G."/>
            <person name="Scheremetjew M."/>
            <person name="Finn R."/>
            <person name="Kale V."/>
            <person name="Holt S."/>
            <person name="Cochrane G."/>
            <person name="Meng A."/>
            <person name="Brown T."/>
            <person name="Cohen L."/>
        </authorList>
    </citation>
    <scope>NUCLEOTIDE SEQUENCE</scope>
    <source>
        <strain evidence="2">Isolate 1302-5</strain>
    </source>
</reference>
<organism evidence="2">
    <name type="scientific">Odontella aurita</name>
    <dbReference type="NCBI Taxonomy" id="265563"/>
    <lineage>
        <taxon>Eukaryota</taxon>
        <taxon>Sar</taxon>
        <taxon>Stramenopiles</taxon>
        <taxon>Ochrophyta</taxon>
        <taxon>Bacillariophyta</taxon>
        <taxon>Mediophyceae</taxon>
        <taxon>Biddulphiophycidae</taxon>
        <taxon>Eupodiscales</taxon>
        <taxon>Odontellaceae</taxon>
        <taxon>Odontella</taxon>
    </lineage>
</organism>
<dbReference type="EMBL" id="HBKQ01035315">
    <property type="protein sequence ID" value="CAE2256300.1"/>
    <property type="molecule type" value="Transcribed_RNA"/>
</dbReference>